<dbReference type="EMBL" id="JBHSWU010000346">
    <property type="protein sequence ID" value="MFC6724985.1"/>
    <property type="molecule type" value="Genomic_DNA"/>
</dbReference>
<dbReference type="GO" id="GO:0016757">
    <property type="term" value="F:glycosyltransferase activity"/>
    <property type="evidence" value="ECO:0007669"/>
    <property type="project" value="UniProtKB-KW"/>
</dbReference>
<dbReference type="Pfam" id="PF13231">
    <property type="entry name" value="PMT_2"/>
    <property type="match status" value="1"/>
</dbReference>
<comment type="caution">
    <text evidence="3">The sequence shown here is derived from an EMBL/GenBank/DDBJ whole genome shotgun (WGS) entry which is preliminary data.</text>
</comment>
<accession>A0ABD5S051</accession>
<keyword evidence="1" id="KW-1133">Transmembrane helix</keyword>
<feature type="transmembrane region" description="Helical" evidence="1">
    <location>
        <begin position="61"/>
        <end position="83"/>
    </location>
</feature>
<feature type="transmembrane region" description="Helical" evidence="1">
    <location>
        <begin position="104"/>
        <end position="126"/>
    </location>
</feature>
<keyword evidence="1" id="KW-0472">Membrane</keyword>
<dbReference type="InterPro" id="IPR038731">
    <property type="entry name" value="RgtA/B/C-like"/>
</dbReference>
<sequence>AADPVLLYYSRFMRNDVPLAAAMFVAFGLLVRALDTRRPWYLYPAAFAAALGFAMKENAFLYFVCWLGGLVLVLDTRTVLAVHRDGADPVDAISDRLAAAGRGLLDWWVHVVGAVALFFLVFFLFYAPKPELYGVLADPTAVGGVVDATLSRIQAELERNWLSSSGHLRDHSYLNFLGWFGKTFAYLAAPLAVAAVYTVVRKRLPDAALEFIQ</sequence>
<gene>
    <name evidence="3" type="ORF">ACFQE1_11505</name>
</gene>
<keyword evidence="3" id="KW-0808">Transferase</keyword>
<evidence type="ECO:0000259" key="2">
    <source>
        <dbReference type="Pfam" id="PF13231"/>
    </source>
</evidence>
<dbReference type="AlphaFoldDB" id="A0ABD5S051"/>
<dbReference type="PANTHER" id="PTHR41710">
    <property type="entry name" value="GLYCOSYL TRANSFERASE, FAMILY 39"/>
    <property type="match status" value="1"/>
</dbReference>
<feature type="non-terminal residue" evidence="3">
    <location>
        <position position="1"/>
    </location>
</feature>
<keyword evidence="4" id="KW-1185">Reference proteome</keyword>
<dbReference type="Proteomes" id="UP001596328">
    <property type="component" value="Unassembled WGS sequence"/>
</dbReference>
<feature type="transmembrane region" description="Helical" evidence="1">
    <location>
        <begin position="17"/>
        <end position="33"/>
    </location>
</feature>
<dbReference type="InterPro" id="IPR019962">
    <property type="entry name" value="CHP03663"/>
</dbReference>
<organism evidence="3 4">
    <name type="scientific">Halobium palmae</name>
    <dbReference type="NCBI Taxonomy" id="1776492"/>
    <lineage>
        <taxon>Archaea</taxon>
        <taxon>Methanobacteriati</taxon>
        <taxon>Methanobacteriota</taxon>
        <taxon>Stenosarchaea group</taxon>
        <taxon>Halobacteria</taxon>
        <taxon>Halobacteriales</taxon>
        <taxon>Haloferacaceae</taxon>
        <taxon>Halobium</taxon>
    </lineage>
</organism>
<dbReference type="PANTHER" id="PTHR41710:SF2">
    <property type="entry name" value="GLYCOSYL TRANSFERASE FAMILY 39_83 DOMAIN-CONTAINING PROTEIN"/>
    <property type="match status" value="1"/>
</dbReference>
<feature type="domain" description="Glycosyltransferase RgtA/B/C/D-like" evidence="2">
    <location>
        <begin position="2"/>
        <end position="76"/>
    </location>
</feature>
<dbReference type="EC" id="2.4.-.-" evidence="3"/>
<reference evidence="3 4" key="1">
    <citation type="journal article" date="2019" name="Int. J. Syst. Evol. Microbiol.">
        <title>The Global Catalogue of Microorganisms (GCM) 10K type strain sequencing project: providing services to taxonomists for standard genome sequencing and annotation.</title>
        <authorList>
            <consortium name="The Broad Institute Genomics Platform"/>
            <consortium name="The Broad Institute Genome Sequencing Center for Infectious Disease"/>
            <person name="Wu L."/>
            <person name="Ma J."/>
        </authorList>
    </citation>
    <scope>NUCLEOTIDE SEQUENCE [LARGE SCALE GENOMIC DNA]</scope>
    <source>
        <strain evidence="3 4">NBRC 111368</strain>
    </source>
</reference>
<proteinExistence type="predicted"/>
<name>A0ABD5S051_9EURY</name>
<evidence type="ECO:0000256" key="1">
    <source>
        <dbReference type="SAM" id="Phobius"/>
    </source>
</evidence>
<keyword evidence="1" id="KW-0812">Transmembrane</keyword>
<feature type="transmembrane region" description="Helical" evidence="1">
    <location>
        <begin position="183"/>
        <end position="200"/>
    </location>
</feature>
<protein>
    <submittedName>
        <fullName evidence="3">Glycosyltransferase family 39 protein</fullName>
        <ecNumber evidence="3">2.4.-.-</ecNumber>
    </submittedName>
</protein>
<keyword evidence="3" id="KW-0328">Glycosyltransferase</keyword>
<evidence type="ECO:0000313" key="4">
    <source>
        <dbReference type="Proteomes" id="UP001596328"/>
    </source>
</evidence>
<evidence type="ECO:0000313" key="3">
    <source>
        <dbReference type="EMBL" id="MFC6724985.1"/>
    </source>
</evidence>